<feature type="region of interest" description="Disordered" evidence="3">
    <location>
        <begin position="481"/>
        <end position="563"/>
    </location>
</feature>
<comment type="caution">
    <text evidence="5">The sequence shown here is derived from an EMBL/GenBank/DDBJ whole genome shotgun (WGS) entry which is preliminary data.</text>
</comment>
<gene>
    <name evidence="5" type="ORF">LARSCL_LOCUS9673</name>
</gene>
<evidence type="ECO:0000256" key="3">
    <source>
        <dbReference type="SAM" id="MobiDB-lite"/>
    </source>
</evidence>
<keyword evidence="2" id="KW-0067">ATP-binding</keyword>
<dbReference type="SUPFAM" id="SSF55785">
    <property type="entry name" value="PYP-like sensor domain (PAS domain)"/>
    <property type="match status" value="2"/>
</dbReference>
<name>A0AAV2A2M5_9ARAC</name>
<dbReference type="SUPFAM" id="SSF56112">
    <property type="entry name" value="Protein kinase-like (PK-like)"/>
    <property type="match status" value="1"/>
</dbReference>
<dbReference type="Proteomes" id="UP001497382">
    <property type="component" value="Unassembled WGS sequence"/>
</dbReference>
<dbReference type="SMART" id="SM00091">
    <property type="entry name" value="PAS"/>
    <property type="match status" value="3"/>
</dbReference>
<keyword evidence="1" id="KW-0547">Nucleotide-binding</keyword>
<reference evidence="5 6" key="1">
    <citation type="submission" date="2024-04" db="EMBL/GenBank/DDBJ databases">
        <authorList>
            <person name="Rising A."/>
            <person name="Reimegard J."/>
            <person name="Sonavane S."/>
            <person name="Akerstrom W."/>
            <person name="Nylinder S."/>
            <person name="Hedman E."/>
            <person name="Kallberg Y."/>
        </authorList>
    </citation>
    <scope>NUCLEOTIDE SEQUENCE [LARGE SCALE GENOMIC DNA]</scope>
</reference>
<dbReference type="FunFam" id="1.10.510.10:FF:000351">
    <property type="entry name" value="PAS domain-containing serine/threonine-protein kinase"/>
    <property type="match status" value="1"/>
</dbReference>
<feature type="region of interest" description="Disordered" evidence="3">
    <location>
        <begin position="426"/>
        <end position="462"/>
    </location>
</feature>
<dbReference type="InterPro" id="IPR000014">
    <property type="entry name" value="PAS"/>
</dbReference>
<dbReference type="NCBIfam" id="TIGR00229">
    <property type="entry name" value="sensory_box"/>
    <property type="match status" value="1"/>
</dbReference>
<dbReference type="InterPro" id="IPR011009">
    <property type="entry name" value="Kinase-like_dom_sf"/>
</dbReference>
<organism evidence="5 6">
    <name type="scientific">Larinioides sclopetarius</name>
    <dbReference type="NCBI Taxonomy" id="280406"/>
    <lineage>
        <taxon>Eukaryota</taxon>
        <taxon>Metazoa</taxon>
        <taxon>Ecdysozoa</taxon>
        <taxon>Arthropoda</taxon>
        <taxon>Chelicerata</taxon>
        <taxon>Arachnida</taxon>
        <taxon>Araneae</taxon>
        <taxon>Araneomorphae</taxon>
        <taxon>Entelegynae</taxon>
        <taxon>Araneoidea</taxon>
        <taxon>Araneidae</taxon>
        <taxon>Larinioides</taxon>
    </lineage>
</organism>
<evidence type="ECO:0000256" key="1">
    <source>
        <dbReference type="ARBA" id="ARBA00022741"/>
    </source>
</evidence>
<feature type="compositionally biased region" description="Basic and acidic residues" evidence="3">
    <location>
        <begin position="760"/>
        <end position="771"/>
    </location>
</feature>
<dbReference type="Pfam" id="PF13426">
    <property type="entry name" value="PAS_9"/>
    <property type="match status" value="2"/>
</dbReference>
<feature type="compositionally biased region" description="Low complexity" evidence="3">
    <location>
        <begin position="584"/>
        <end position="594"/>
    </location>
</feature>
<dbReference type="GO" id="GO:0045719">
    <property type="term" value="P:negative regulation of glycogen biosynthetic process"/>
    <property type="evidence" value="ECO:0007669"/>
    <property type="project" value="TreeGrafter"/>
</dbReference>
<dbReference type="GO" id="GO:0005829">
    <property type="term" value="C:cytosol"/>
    <property type="evidence" value="ECO:0007669"/>
    <property type="project" value="TreeGrafter"/>
</dbReference>
<feature type="domain" description="Protein kinase" evidence="4">
    <location>
        <begin position="799"/>
        <end position="1053"/>
    </location>
</feature>
<feature type="compositionally biased region" description="Low complexity" evidence="3">
    <location>
        <begin position="530"/>
        <end position="545"/>
    </location>
</feature>
<feature type="region of interest" description="Disordered" evidence="3">
    <location>
        <begin position="735"/>
        <end position="780"/>
    </location>
</feature>
<dbReference type="GO" id="GO:0005634">
    <property type="term" value="C:nucleus"/>
    <property type="evidence" value="ECO:0007669"/>
    <property type="project" value="TreeGrafter"/>
</dbReference>
<protein>
    <recommendedName>
        <fullName evidence="4">Protein kinase domain-containing protein</fullName>
    </recommendedName>
</protein>
<feature type="compositionally biased region" description="Basic and acidic residues" evidence="3">
    <location>
        <begin position="616"/>
        <end position="625"/>
    </location>
</feature>
<feature type="compositionally biased region" description="Low complexity" evidence="3">
    <location>
        <begin position="481"/>
        <end position="490"/>
    </location>
</feature>
<evidence type="ECO:0000313" key="6">
    <source>
        <dbReference type="Proteomes" id="UP001497382"/>
    </source>
</evidence>
<dbReference type="PROSITE" id="PS50011">
    <property type="entry name" value="PROTEIN_KINASE_DOM"/>
    <property type="match status" value="1"/>
</dbReference>
<dbReference type="Gene3D" id="3.30.450.20">
    <property type="entry name" value="PAS domain"/>
    <property type="match status" value="3"/>
</dbReference>
<dbReference type="Gene3D" id="3.30.200.20">
    <property type="entry name" value="Phosphorylase Kinase, domain 1"/>
    <property type="match status" value="1"/>
</dbReference>
<feature type="compositionally biased region" description="Polar residues" evidence="3">
    <location>
        <begin position="520"/>
        <end position="529"/>
    </location>
</feature>
<dbReference type="PANTHER" id="PTHR24346:SF51">
    <property type="entry name" value="PAS DOMAIN-CONTAINING SERINE_THREONINE-PROTEIN KINASE"/>
    <property type="match status" value="1"/>
</dbReference>
<dbReference type="EMBL" id="CAXIEN010000110">
    <property type="protein sequence ID" value="CAL1278242.1"/>
    <property type="molecule type" value="Genomic_DNA"/>
</dbReference>
<feature type="region of interest" description="Disordered" evidence="3">
    <location>
        <begin position="575"/>
        <end position="625"/>
    </location>
</feature>
<keyword evidence="6" id="KW-1185">Reference proteome</keyword>
<dbReference type="InterPro" id="IPR000719">
    <property type="entry name" value="Prot_kinase_dom"/>
</dbReference>
<dbReference type="CDD" id="cd00130">
    <property type="entry name" value="PAS"/>
    <property type="match status" value="2"/>
</dbReference>
<accession>A0AAV2A2M5</accession>
<dbReference type="GO" id="GO:0005524">
    <property type="term" value="F:ATP binding"/>
    <property type="evidence" value="ECO:0007669"/>
    <property type="project" value="UniProtKB-KW"/>
</dbReference>
<evidence type="ECO:0000259" key="4">
    <source>
        <dbReference type="PROSITE" id="PS50011"/>
    </source>
</evidence>
<feature type="compositionally biased region" description="Polar residues" evidence="3">
    <location>
        <begin position="497"/>
        <end position="510"/>
    </location>
</feature>
<dbReference type="Gene3D" id="1.10.510.10">
    <property type="entry name" value="Transferase(Phosphotransferase) domain 1"/>
    <property type="match status" value="1"/>
</dbReference>
<feature type="compositionally biased region" description="Polar residues" evidence="3">
    <location>
        <begin position="546"/>
        <end position="562"/>
    </location>
</feature>
<dbReference type="InterPro" id="IPR008271">
    <property type="entry name" value="Ser/Thr_kinase_AS"/>
</dbReference>
<feature type="compositionally biased region" description="Acidic residues" evidence="3">
    <location>
        <begin position="601"/>
        <end position="615"/>
    </location>
</feature>
<dbReference type="Pfam" id="PF00069">
    <property type="entry name" value="Pkinase"/>
    <property type="match status" value="1"/>
</dbReference>
<dbReference type="AlphaFoldDB" id="A0AAV2A2M5"/>
<proteinExistence type="predicted"/>
<dbReference type="PANTHER" id="PTHR24346">
    <property type="entry name" value="MAP/MICROTUBULE AFFINITY-REGULATING KINASE"/>
    <property type="match status" value="1"/>
</dbReference>
<dbReference type="GO" id="GO:0035556">
    <property type="term" value="P:intracellular signal transduction"/>
    <property type="evidence" value="ECO:0007669"/>
    <property type="project" value="TreeGrafter"/>
</dbReference>
<dbReference type="PROSITE" id="PS00108">
    <property type="entry name" value="PROTEIN_KINASE_ST"/>
    <property type="match status" value="1"/>
</dbReference>
<feature type="compositionally biased region" description="Basic and acidic residues" evidence="3">
    <location>
        <begin position="742"/>
        <end position="751"/>
    </location>
</feature>
<dbReference type="InterPro" id="IPR035965">
    <property type="entry name" value="PAS-like_dom_sf"/>
</dbReference>
<evidence type="ECO:0000256" key="2">
    <source>
        <dbReference type="ARBA" id="ARBA00022840"/>
    </source>
</evidence>
<dbReference type="GO" id="GO:0004674">
    <property type="term" value="F:protein serine/threonine kinase activity"/>
    <property type="evidence" value="ECO:0007669"/>
    <property type="project" value="TreeGrafter"/>
</dbReference>
<evidence type="ECO:0000313" key="5">
    <source>
        <dbReference type="EMBL" id="CAL1278242.1"/>
    </source>
</evidence>
<dbReference type="SMART" id="SM00220">
    <property type="entry name" value="S_TKc"/>
    <property type="match status" value="1"/>
</dbReference>
<sequence>MNKSQENTKLRPPLITLQLCDFEADKTTPVKQIKSHCLSPYEASTFHRNLASEFQLTPGPKDSFLHNQTFPNAQKDPENGNASFDMGESHKFSIGRFKGDSLDSFSYSPLKLSPLRGSEAHNIRHLNGNSPLCDIIEAKAANISFHMQNPTKAVVTIDAETTEILTANKLANKLLGLRDEHEPVKLIDFIKSPEDQSSFFEADLKPNGELVLFAGRVMDVITASERVVPVSVWARGLTSDSDYRYLVVMEPVERTTGIVHFDHNGRIFYCDPNFVSVFGYSAIHEVVGLNVTDLMPNVEFNSENHKDKCLKINTKQCVTGRTQDGFIFPLSIHIGPIFSKEKVNSDLDTYEGIVWVFSNISGLITLSPDGTIHSCNTNFSLLFFGYSQTELVGKNISFLIPSFYDDYEYLDTDSMALPMFDEDDDSNAKYGASDGRTTADSIGLDIPRPMNPAPLSPNMREDYDYNRSSALSAFGDDQSVSSSQLSFSHQSPEEKTNQQYDCNCSDSSAVSPPPIEKPIDNTNSLNDELSASSSRRSRHLSYSESQDTLHSGTNSITGSDINANFYGPGEGKISCETHNDSFSEHSYSSSGASASEHESASESDADESSEEEKDDESFCSKEDYPNKESFLAPSIMTVSESHSSSYKGHVRSRSLSENGLRSTSFITKMSTPKEGSFKPTSENSTRSILEGDFIGLGRHRDGFNIGIQYIIKKVTLDDGKSLYCLWVSRDPEIKETAPASKVHHDSSRTESAETSQTDTSRSDTSHTESQTERSSSATSSGTSVLSESAYIEGDFSKNYTIIQHLRKGAFGCIKKAYHNAEGLLVIAKFIKKSEVYKDSWVFDNEYKKEVPLEIAITISIDHPNIVRVLEVFENETFFQMVMEKHGYGMDLFEFIEKHPKMDEPLGSYIFRQIVAALSYLHGMSILHRDIKDENVIINEKFHVKLIDFGSAAFMKQGDEMFSTFCGTMEYCSPEVIRGNKYRGPELEMFALGVTLYTLLAEENPFVGPDEILEGIYTVPSSFSNEVTALINHLLEPDPSLRCTLSEVEENPWVNQPVDIDKYKFDEVINCGYEVMHPAEYYQDLLPENIESTDSESSYLSSKLSHIKLSEHYRSSTDSEVNFQSHAFKEKL</sequence>
<feature type="region of interest" description="Disordered" evidence="3">
    <location>
        <begin position="64"/>
        <end position="83"/>
    </location>
</feature>